<organism evidence="3 4">
    <name type="scientific">Aphanomyces stellatus</name>
    <dbReference type="NCBI Taxonomy" id="120398"/>
    <lineage>
        <taxon>Eukaryota</taxon>
        <taxon>Sar</taxon>
        <taxon>Stramenopiles</taxon>
        <taxon>Oomycota</taxon>
        <taxon>Saprolegniomycetes</taxon>
        <taxon>Saprolegniales</taxon>
        <taxon>Verrucalvaceae</taxon>
        <taxon>Aphanomyces</taxon>
    </lineage>
</organism>
<feature type="transmembrane region" description="Helical" evidence="1">
    <location>
        <begin position="365"/>
        <end position="383"/>
    </location>
</feature>
<feature type="transmembrane region" description="Helical" evidence="1">
    <location>
        <begin position="20"/>
        <end position="39"/>
    </location>
</feature>
<dbReference type="EMBL" id="VJMH01006357">
    <property type="protein sequence ID" value="KAF0690646.1"/>
    <property type="molecule type" value="Genomic_DNA"/>
</dbReference>
<keyword evidence="4" id="KW-1185">Reference proteome</keyword>
<reference evidence="3 4" key="1">
    <citation type="submission" date="2019-03" db="EMBL/GenBank/DDBJ databases">
        <authorList>
            <person name="Gaulin E."/>
            <person name="Dumas B."/>
        </authorList>
    </citation>
    <scope>NUCLEOTIDE SEQUENCE [LARGE SCALE GENOMIC DNA]</scope>
    <source>
        <strain evidence="3">CBS 568.67</strain>
    </source>
</reference>
<dbReference type="AlphaFoldDB" id="A0A485LCG4"/>
<keyword evidence="1" id="KW-0812">Transmembrane</keyword>
<evidence type="ECO:0000313" key="4">
    <source>
        <dbReference type="Proteomes" id="UP000332933"/>
    </source>
</evidence>
<evidence type="ECO:0000313" key="3">
    <source>
        <dbReference type="EMBL" id="VFT94692.1"/>
    </source>
</evidence>
<name>A0A485LCG4_9STRA</name>
<keyword evidence="1" id="KW-1133">Transmembrane helix</keyword>
<dbReference type="EMBL" id="CAADRA010006378">
    <property type="protein sequence ID" value="VFT94692.1"/>
    <property type="molecule type" value="Genomic_DNA"/>
</dbReference>
<reference evidence="2" key="2">
    <citation type="submission" date="2019-06" db="EMBL/GenBank/DDBJ databases">
        <title>Genomics analysis of Aphanomyces spp. identifies a new class of oomycete effector associated with host adaptation.</title>
        <authorList>
            <person name="Gaulin E."/>
        </authorList>
    </citation>
    <scope>NUCLEOTIDE SEQUENCE</scope>
    <source>
        <strain evidence="2">CBS 578.67</strain>
    </source>
</reference>
<keyword evidence="1" id="KW-0472">Membrane</keyword>
<sequence length="680" mass="76614">MGDDDADGGLGDDLDSSVPLSWWRIFTVLFAYALFFTDIPRSGFGYNNMPYPTVAPSLYQLFGPFNYTVTKLASPDGTPTRAAYGNGPTGAPATASVWAYKFDTTSVGLRAVMTHFAPSQWPPCLHYAIACDDAVLSPPTVFAMLDGFVDVVQSRGPSLLRVQYMYNDQLHHAMSIGAFMEKEWRSVSSRLYNASTIANLCQPYQGGLPLFCHLTSTFMHNRLRGTNLAAMIQTRAAQVVLRPTQTLDIALVESIGDVRYFSGGLVNVRYLDYDVVTVTRVQTCNVTCHTESIEDYRFEGGLVTTNTPAWFKTLRLLRLLGQTYNVVRTLSLFFGCYYARYDRSLSCRLNLYRASQAILRIPAQVVIYGSWVPVAMFAIAHWIDAPMLYFYATRGWDSILGKLNMKFWDVVTLLTCHMRNVWVMNLVAKAMLLNYEQQHAARQSRNLPGVRGYLLALVSLVSVGYDVRVPYLRNTHILATSRIPPGVYFGLARHVVGAPQDLGYFVHHGLVLLPWVSYGGLWIDIKSLVVSGSVIYVLLRTRLRHPLWEKTTVPIAALVYSNSLFFSTCWYGGLVDLLGPTKMRFATAPLRSEIQVAAHQVVSFKLMNIAWMTDPIHFLHVAWNQPLVFVYEDLDSRRVFCHPLALRAMAKSKGRSKREFILLDVMPLAEMPWHKQVCCE</sequence>
<dbReference type="OrthoDB" id="68488at2759"/>
<feature type="transmembrane region" description="Helical" evidence="1">
    <location>
        <begin position="551"/>
        <end position="573"/>
    </location>
</feature>
<feature type="transmembrane region" description="Helical" evidence="1">
    <location>
        <begin position="515"/>
        <end position="539"/>
    </location>
</feature>
<protein>
    <submittedName>
        <fullName evidence="3">Aste57867_17952 protein</fullName>
    </submittedName>
</protein>
<proteinExistence type="predicted"/>
<accession>A0A485LCG4</accession>
<evidence type="ECO:0000256" key="1">
    <source>
        <dbReference type="SAM" id="Phobius"/>
    </source>
</evidence>
<evidence type="ECO:0000313" key="2">
    <source>
        <dbReference type="EMBL" id="KAF0690646.1"/>
    </source>
</evidence>
<gene>
    <name evidence="3" type="primary">Aste57867_17952</name>
    <name evidence="2" type="ORF">As57867_017890</name>
    <name evidence="3" type="ORF">ASTE57867_17952</name>
</gene>
<dbReference type="Proteomes" id="UP000332933">
    <property type="component" value="Unassembled WGS sequence"/>
</dbReference>